<dbReference type="EMBL" id="CP087977">
    <property type="protein sequence ID" value="UUZ44711.1"/>
    <property type="molecule type" value="Genomic_DNA"/>
</dbReference>
<evidence type="ECO:0000313" key="2">
    <source>
        <dbReference type="Proteomes" id="UP001059663"/>
    </source>
</evidence>
<name>A0AC61U3Y9_9MICO</name>
<reference evidence="1" key="1">
    <citation type="submission" date="2021-11" db="EMBL/GenBank/DDBJ databases">
        <title>Study of the species diversity of bacterial strains isolated from a unique natural object - Shulgan-Tash cave (Bashkiria).</title>
        <authorList>
            <person name="Sazanova A.L."/>
            <person name="Chirak E.R."/>
            <person name="Safronova V.I."/>
        </authorList>
    </citation>
    <scope>NUCLEOTIDE SEQUENCE</scope>
    <source>
        <strain evidence="1">P1</strain>
    </source>
</reference>
<accession>A0AC61U3Y9</accession>
<protein>
    <submittedName>
        <fullName evidence="1">Uncharacterized protein</fullName>
    </submittedName>
</protein>
<proteinExistence type="predicted"/>
<organism evidence="1 2">
    <name type="scientific">Janibacter limosus</name>
    <dbReference type="NCBI Taxonomy" id="53458"/>
    <lineage>
        <taxon>Bacteria</taxon>
        <taxon>Bacillati</taxon>
        <taxon>Actinomycetota</taxon>
        <taxon>Actinomycetes</taxon>
        <taxon>Micrococcales</taxon>
        <taxon>Intrasporangiaceae</taxon>
        <taxon>Janibacter</taxon>
    </lineage>
</organism>
<gene>
    <name evidence="1" type="ORF">LP422_20790</name>
</gene>
<dbReference type="Proteomes" id="UP001059663">
    <property type="component" value="Chromosome"/>
</dbReference>
<sequence length="78" mass="7766">MSKPAKTLPRSFSGGFGPEQGVEGHGTCGGANAIGEQGARGGDEAGHGGEHCVDGCPQNEGSEDVDRATRVVGQSGQQ</sequence>
<evidence type="ECO:0000313" key="1">
    <source>
        <dbReference type="EMBL" id="UUZ44711.1"/>
    </source>
</evidence>